<dbReference type="RefSeq" id="WP_068192818.1">
    <property type="nucleotide sequence ID" value="NZ_CP013909.1"/>
</dbReference>
<keyword evidence="3" id="KW-0732">Signal</keyword>
<dbReference type="CDD" id="cd08977">
    <property type="entry name" value="SusD"/>
    <property type="match status" value="1"/>
</dbReference>
<dbReference type="Gene3D" id="1.25.40.390">
    <property type="match status" value="1"/>
</dbReference>
<keyword evidence="4" id="KW-0472">Membrane</keyword>
<evidence type="ECO:0000313" key="8">
    <source>
        <dbReference type="EMBL" id="ALW85474.1"/>
    </source>
</evidence>
<dbReference type="STRING" id="1411621.AUC43_10425"/>
<dbReference type="InterPro" id="IPR033985">
    <property type="entry name" value="SusD-like_N"/>
</dbReference>
<sequence length="462" mass="49934">MKKTFYTLGMALFLAAPLTSCDKKLAIDPVNNVNADKALETSSDVEAALVGTYTGLQAVGSYGGYIQLTSDLLADNGEESFVGTFSDPPQIFRKNILRDNGFVSTIWINAYSTINRANNVLANIDKLDSSAKRSRVEGEAKFIRAALYFELVRLFAKDWSDGTPSANPGVPLVLTPTKVLDASSQVKRNTVAEVYTQVLADLTDAETKMKAGGALPAFAANSAAEISTFAAAGMLSRVYLQQNRFPEAADAANRAIAGPFSLTSTYAAEFRSGASNTTEDIFAVQISAQSGSNALSTFYKTRGDVSIEDKHFNQYGTTDERRTLFTVTSGKRLSGKFDAVNGVGSNVKVIRLAEMLLTRAEANFRAGTTVGATPLADVNRVRARVGLTPLVALTLPAILLERKLELAFEGFRLGDLKRNKESVTEPLPGTAVLPWNSPRLIFPIPKRETDINPNLEQNEAYK</sequence>
<dbReference type="AlphaFoldDB" id="A0A0U4C339"/>
<dbReference type="Proteomes" id="UP000059542">
    <property type="component" value="Chromosome"/>
</dbReference>
<evidence type="ECO:0000256" key="1">
    <source>
        <dbReference type="ARBA" id="ARBA00004442"/>
    </source>
</evidence>
<evidence type="ECO:0000256" key="5">
    <source>
        <dbReference type="ARBA" id="ARBA00023237"/>
    </source>
</evidence>
<evidence type="ECO:0000259" key="7">
    <source>
        <dbReference type="Pfam" id="PF14322"/>
    </source>
</evidence>
<dbReference type="InterPro" id="IPR011990">
    <property type="entry name" value="TPR-like_helical_dom_sf"/>
</dbReference>
<evidence type="ECO:0000256" key="2">
    <source>
        <dbReference type="ARBA" id="ARBA00006275"/>
    </source>
</evidence>
<organism evidence="8 9">
    <name type="scientific">Hymenobacter sedentarius</name>
    <dbReference type="NCBI Taxonomy" id="1411621"/>
    <lineage>
        <taxon>Bacteria</taxon>
        <taxon>Pseudomonadati</taxon>
        <taxon>Bacteroidota</taxon>
        <taxon>Cytophagia</taxon>
        <taxon>Cytophagales</taxon>
        <taxon>Hymenobacteraceae</taxon>
        <taxon>Hymenobacter</taxon>
    </lineage>
</organism>
<dbReference type="KEGG" id="hyg:AUC43_10425"/>
<reference evidence="8 9" key="1">
    <citation type="submission" date="2015-12" db="EMBL/GenBank/DDBJ databases">
        <authorList>
            <person name="Shamseldin A."/>
            <person name="Moawad H."/>
            <person name="Abd El-Rahim W.M."/>
            <person name="Sadowsky M.J."/>
        </authorList>
    </citation>
    <scope>NUCLEOTIDE SEQUENCE [LARGE SCALE GENOMIC DNA]</scope>
    <source>
        <strain evidence="8 9">DG5B</strain>
    </source>
</reference>
<proteinExistence type="inferred from homology"/>
<keyword evidence="9" id="KW-1185">Reference proteome</keyword>
<dbReference type="Pfam" id="PF14322">
    <property type="entry name" value="SusD-like_3"/>
    <property type="match status" value="1"/>
</dbReference>
<feature type="domain" description="RagB/SusD" evidence="6">
    <location>
        <begin position="339"/>
        <end position="461"/>
    </location>
</feature>
<name>A0A0U4C339_9BACT</name>
<dbReference type="EMBL" id="CP013909">
    <property type="protein sequence ID" value="ALW85474.1"/>
    <property type="molecule type" value="Genomic_DNA"/>
</dbReference>
<comment type="similarity">
    <text evidence="2">Belongs to the SusD family.</text>
</comment>
<dbReference type="SUPFAM" id="SSF48452">
    <property type="entry name" value="TPR-like"/>
    <property type="match status" value="1"/>
</dbReference>
<feature type="domain" description="SusD-like N-terminal" evidence="7">
    <location>
        <begin position="33"/>
        <end position="240"/>
    </location>
</feature>
<dbReference type="InterPro" id="IPR012944">
    <property type="entry name" value="SusD_RagB_dom"/>
</dbReference>
<dbReference type="GO" id="GO:0009279">
    <property type="term" value="C:cell outer membrane"/>
    <property type="evidence" value="ECO:0007669"/>
    <property type="project" value="UniProtKB-SubCell"/>
</dbReference>
<gene>
    <name evidence="8" type="ORF">AUC43_10425</name>
</gene>
<accession>A0A0U4C339</accession>
<protein>
    <recommendedName>
        <fullName evidence="10">Carbohydrate-binding protein SusD</fullName>
    </recommendedName>
</protein>
<evidence type="ECO:0000256" key="4">
    <source>
        <dbReference type="ARBA" id="ARBA00023136"/>
    </source>
</evidence>
<dbReference type="OrthoDB" id="9792139at2"/>
<evidence type="ECO:0000256" key="3">
    <source>
        <dbReference type="ARBA" id="ARBA00022729"/>
    </source>
</evidence>
<keyword evidence="5" id="KW-0998">Cell outer membrane</keyword>
<evidence type="ECO:0000259" key="6">
    <source>
        <dbReference type="Pfam" id="PF07980"/>
    </source>
</evidence>
<dbReference type="Pfam" id="PF07980">
    <property type="entry name" value="SusD_RagB"/>
    <property type="match status" value="1"/>
</dbReference>
<evidence type="ECO:0000313" key="9">
    <source>
        <dbReference type="Proteomes" id="UP000059542"/>
    </source>
</evidence>
<comment type="subcellular location">
    <subcellularLocation>
        <location evidence="1">Cell outer membrane</location>
    </subcellularLocation>
</comment>
<evidence type="ECO:0008006" key="10">
    <source>
        <dbReference type="Google" id="ProtNLM"/>
    </source>
</evidence>